<proteinExistence type="predicted"/>
<feature type="transmembrane region" description="Helical" evidence="1">
    <location>
        <begin position="119"/>
        <end position="138"/>
    </location>
</feature>
<keyword evidence="3" id="KW-1185">Reference proteome</keyword>
<sequence>MNAEPERSRFDIELGTTAVVVIAFLLLRLLAVARWDWPTVAAIADTFDFGDSFAIAFGTIAEQPWLTGIFTAILLPLVLLRLFWPLPHHRGTLQIAMILAAVLLSVTAFAMTITYRNPWTLLGAAGMGVVFALIRLGAAEGRLNGLSRLLADRVALIAAVGVLLLAAFDSSPWMVKEQITTTTQGTFDGYVLEEAPGFLHILTADREIVILPSGDVTQRRLLD</sequence>
<protein>
    <recommendedName>
        <fullName evidence="4">LTA synthase family protein</fullName>
    </recommendedName>
</protein>
<evidence type="ECO:0000313" key="2">
    <source>
        <dbReference type="EMBL" id="GAA3959637.1"/>
    </source>
</evidence>
<feature type="transmembrane region" description="Helical" evidence="1">
    <location>
        <begin position="12"/>
        <end position="31"/>
    </location>
</feature>
<dbReference type="RefSeq" id="WP_344783087.1">
    <property type="nucleotide sequence ID" value="NZ_BAAAZW010000005.1"/>
</dbReference>
<feature type="transmembrane region" description="Helical" evidence="1">
    <location>
        <begin position="95"/>
        <end position="113"/>
    </location>
</feature>
<comment type="caution">
    <text evidence="2">The sequence shown here is derived from an EMBL/GenBank/DDBJ whole genome shotgun (WGS) entry which is preliminary data.</text>
</comment>
<dbReference type="Proteomes" id="UP001418444">
    <property type="component" value="Unassembled WGS sequence"/>
</dbReference>
<dbReference type="EMBL" id="BAAAZW010000005">
    <property type="protein sequence ID" value="GAA3959637.1"/>
    <property type="molecule type" value="Genomic_DNA"/>
</dbReference>
<feature type="transmembrane region" description="Helical" evidence="1">
    <location>
        <begin position="150"/>
        <end position="168"/>
    </location>
</feature>
<evidence type="ECO:0008006" key="4">
    <source>
        <dbReference type="Google" id="ProtNLM"/>
    </source>
</evidence>
<reference evidence="3" key="1">
    <citation type="journal article" date="2019" name="Int. J. Syst. Evol. Microbiol.">
        <title>The Global Catalogue of Microorganisms (GCM) 10K type strain sequencing project: providing services to taxonomists for standard genome sequencing and annotation.</title>
        <authorList>
            <consortium name="The Broad Institute Genomics Platform"/>
            <consortium name="The Broad Institute Genome Sequencing Center for Infectious Disease"/>
            <person name="Wu L."/>
            <person name="Ma J."/>
        </authorList>
    </citation>
    <scope>NUCLEOTIDE SEQUENCE [LARGE SCALE GENOMIC DNA]</scope>
    <source>
        <strain evidence="3">JCM 16923</strain>
    </source>
</reference>
<evidence type="ECO:0000256" key="1">
    <source>
        <dbReference type="SAM" id="Phobius"/>
    </source>
</evidence>
<keyword evidence="1" id="KW-1133">Transmembrane helix</keyword>
<keyword evidence="1" id="KW-0472">Membrane</keyword>
<name>A0ABP7P5T5_9ACTN</name>
<organism evidence="2 3">
    <name type="scientific">Gordonia caeni</name>
    <dbReference type="NCBI Taxonomy" id="1007097"/>
    <lineage>
        <taxon>Bacteria</taxon>
        <taxon>Bacillati</taxon>
        <taxon>Actinomycetota</taxon>
        <taxon>Actinomycetes</taxon>
        <taxon>Mycobacteriales</taxon>
        <taxon>Gordoniaceae</taxon>
        <taxon>Gordonia</taxon>
    </lineage>
</organism>
<keyword evidence="1" id="KW-0812">Transmembrane</keyword>
<evidence type="ECO:0000313" key="3">
    <source>
        <dbReference type="Proteomes" id="UP001418444"/>
    </source>
</evidence>
<gene>
    <name evidence="2" type="ORF">GCM10022231_19280</name>
</gene>
<accession>A0ABP7P5T5</accession>